<comment type="pathway">
    <text evidence="2">Cofactor biosynthesis; NAD(+) biosynthesis; quinolinate from iminoaspartate: step 1/1.</text>
</comment>
<evidence type="ECO:0000313" key="10">
    <source>
        <dbReference type="EMBL" id="CAD7286159.1"/>
    </source>
</evidence>
<dbReference type="GO" id="GO:0034628">
    <property type="term" value="P:'de novo' NAD+ biosynthetic process from L-aspartate"/>
    <property type="evidence" value="ECO:0007669"/>
    <property type="project" value="TreeGrafter"/>
</dbReference>
<evidence type="ECO:0000256" key="5">
    <source>
        <dbReference type="ARBA" id="ARBA00022642"/>
    </source>
</evidence>
<gene>
    <name evidence="10" type="ORF">NMOB1V02_LOCUS13761</name>
</gene>
<dbReference type="InterPro" id="IPR003473">
    <property type="entry name" value="NadA"/>
</dbReference>
<dbReference type="InterPro" id="IPR036094">
    <property type="entry name" value="NadA_sf"/>
</dbReference>
<dbReference type="SUPFAM" id="SSF142754">
    <property type="entry name" value="NadA-like"/>
    <property type="match status" value="1"/>
</dbReference>
<evidence type="ECO:0000313" key="11">
    <source>
        <dbReference type="Proteomes" id="UP000678499"/>
    </source>
</evidence>
<keyword evidence="5" id="KW-0662">Pyridine nucleotide biosynthesis</keyword>
<dbReference type="EMBL" id="CAJPEX010053432">
    <property type="protein sequence ID" value="CAG0926311.1"/>
    <property type="molecule type" value="Genomic_DNA"/>
</dbReference>
<evidence type="ECO:0000256" key="1">
    <source>
        <dbReference type="ARBA" id="ARBA00001966"/>
    </source>
</evidence>
<dbReference type="PANTHER" id="PTHR30573:SF0">
    <property type="entry name" value="QUINOLINATE SYNTHASE, CHLOROPLASTIC"/>
    <property type="match status" value="1"/>
</dbReference>
<keyword evidence="7" id="KW-0479">Metal-binding</keyword>
<keyword evidence="11" id="KW-1185">Reference proteome</keyword>
<name>A0A7R9GMP7_9CRUS</name>
<evidence type="ECO:0000256" key="6">
    <source>
        <dbReference type="ARBA" id="ARBA00022679"/>
    </source>
</evidence>
<evidence type="ECO:0000256" key="8">
    <source>
        <dbReference type="ARBA" id="ARBA00023004"/>
    </source>
</evidence>
<organism evidence="10">
    <name type="scientific">Notodromas monacha</name>
    <dbReference type="NCBI Taxonomy" id="399045"/>
    <lineage>
        <taxon>Eukaryota</taxon>
        <taxon>Metazoa</taxon>
        <taxon>Ecdysozoa</taxon>
        <taxon>Arthropoda</taxon>
        <taxon>Crustacea</taxon>
        <taxon>Oligostraca</taxon>
        <taxon>Ostracoda</taxon>
        <taxon>Podocopa</taxon>
        <taxon>Podocopida</taxon>
        <taxon>Cypridocopina</taxon>
        <taxon>Cypridoidea</taxon>
        <taxon>Cyprididae</taxon>
        <taxon>Notodromas</taxon>
    </lineage>
</organism>
<dbReference type="GO" id="GO:0046872">
    <property type="term" value="F:metal ion binding"/>
    <property type="evidence" value="ECO:0007669"/>
    <property type="project" value="UniProtKB-KW"/>
</dbReference>
<comment type="cofactor">
    <cofactor evidence="1">
        <name>[4Fe-4S] cluster</name>
        <dbReference type="ChEBI" id="CHEBI:49883"/>
    </cofactor>
</comment>
<keyword evidence="4" id="KW-0004">4Fe-4S</keyword>
<sequence length="100" mass="11030">MILWDGACIVHEAFSLERIAQQMVENPMAKLIAHPESEAPILQMAHFVGSTSALLDFVEKDSANAFIIATEEGIIHQMRKRAPHKTIIPALTDDENCACS</sequence>
<evidence type="ECO:0000256" key="4">
    <source>
        <dbReference type="ARBA" id="ARBA00022485"/>
    </source>
</evidence>
<evidence type="ECO:0000256" key="7">
    <source>
        <dbReference type="ARBA" id="ARBA00022723"/>
    </source>
</evidence>
<dbReference type="GO" id="GO:0008987">
    <property type="term" value="F:quinolinate synthetase A activity"/>
    <property type="evidence" value="ECO:0007669"/>
    <property type="project" value="InterPro"/>
</dbReference>
<dbReference type="EC" id="2.5.1.72" evidence="3"/>
<evidence type="ECO:0000256" key="2">
    <source>
        <dbReference type="ARBA" id="ARBA00005065"/>
    </source>
</evidence>
<feature type="non-terminal residue" evidence="10">
    <location>
        <position position="100"/>
    </location>
</feature>
<dbReference type="OrthoDB" id="66991at2759"/>
<dbReference type="EMBL" id="OA935469">
    <property type="protein sequence ID" value="CAD7286159.1"/>
    <property type="molecule type" value="Genomic_DNA"/>
</dbReference>
<dbReference type="GO" id="GO:0051539">
    <property type="term" value="F:4 iron, 4 sulfur cluster binding"/>
    <property type="evidence" value="ECO:0007669"/>
    <property type="project" value="UniProtKB-KW"/>
</dbReference>
<accession>A0A7R9GMP7</accession>
<keyword evidence="8" id="KW-0408">Iron</keyword>
<reference evidence="10" key="1">
    <citation type="submission" date="2020-11" db="EMBL/GenBank/DDBJ databases">
        <authorList>
            <person name="Tran Van P."/>
        </authorList>
    </citation>
    <scope>NUCLEOTIDE SEQUENCE</scope>
</reference>
<dbReference type="UniPathway" id="UPA00253">
    <property type="reaction ID" value="UER00327"/>
</dbReference>
<dbReference type="Pfam" id="PF02445">
    <property type="entry name" value="NadA"/>
    <property type="match status" value="1"/>
</dbReference>
<dbReference type="AlphaFoldDB" id="A0A7R9GMP7"/>
<keyword evidence="9" id="KW-0411">Iron-sulfur</keyword>
<dbReference type="PANTHER" id="PTHR30573">
    <property type="entry name" value="QUINOLINATE SYNTHETASE A"/>
    <property type="match status" value="1"/>
</dbReference>
<dbReference type="Proteomes" id="UP000678499">
    <property type="component" value="Unassembled WGS sequence"/>
</dbReference>
<keyword evidence="6" id="KW-0808">Transferase</keyword>
<evidence type="ECO:0000256" key="9">
    <source>
        <dbReference type="ARBA" id="ARBA00023014"/>
    </source>
</evidence>
<proteinExistence type="predicted"/>
<dbReference type="GO" id="GO:0005829">
    <property type="term" value="C:cytosol"/>
    <property type="evidence" value="ECO:0007669"/>
    <property type="project" value="TreeGrafter"/>
</dbReference>
<protein>
    <recommendedName>
        <fullName evidence="3">quinolinate synthase</fullName>
        <ecNumber evidence="3">2.5.1.72</ecNumber>
    </recommendedName>
</protein>
<evidence type="ECO:0000256" key="3">
    <source>
        <dbReference type="ARBA" id="ARBA00012669"/>
    </source>
</evidence>
<dbReference type="Gene3D" id="3.40.50.10800">
    <property type="entry name" value="NadA-like"/>
    <property type="match status" value="1"/>
</dbReference>